<accession>A0ABT3XWZ0</accession>
<dbReference type="EMBL" id="JAOVZW010000030">
    <property type="protein sequence ID" value="MCX8526204.1"/>
    <property type="molecule type" value="Genomic_DNA"/>
</dbReference>
<evidence type="ECO:0000313" key="2">
    <source>
        <dbReference type="EMBL" id="MCX8526204.1"/>
    </source>
</evidence>
<organism evidence="2 3">
    <name type="scientific">Chryseobacterium formosus</name>
    <dbReference type="NCBI Taxonomy" id="1537363"/>
    <lineage>
        <taxon>Bacteria</taxon>
        <taxon>Pseudomonadati</taxon>
        <taxon>Bacteroidota</taxon>
        <taxon>Flavobacteriia</taxon>
        <taxon>Flavobacteriales</taxon>
        <taxon>Weeksellaceae</taxon>
        <taxon>Chryseobacterium group</taxon>
        <taxon>Chryseobacterium</taxon>
    </lineage>
</organism>
<dbReference type="Proteomes" id="UP001073122">
    <property type="component" value="Unassembled WGS sequence"/>
</dbReference>
<keyword evidence="1" id="KW-0175">Coiled coil</keyword>
<comment type="caution">
    <text evidence="2">The sequence shown here is derived from an EMBL/GenBank/DDBJ whole genome shotgun (WGS) entry which is preliminary data.</text>
</comment>
<evidence type="ECO:0000313" key="3">
    <source>
        <dbReference type="Proteomes" id="UP001073122"/>
    </source>
</evidence>
<name>A0ABT3XWZ0_9FLAO</name>
<protein>
    <submittedName>
        <fullName evidence="2">Uncharacterized protein</fullName>
    </submittedName>
</protein>
<reference evidence="2" key="1">
    <citation type="submission" date="2022-10" db="EMBL/GenBank/DDBJ databases">
        <title>Chryseobacterium sp. nov., a novel bacterial species.</title>
        <authorList>
            <person name="Cao Y."/>
        </authorList>
    </citation>
    <scope>NUCLEOTIDE SEQUENCE</scope>
    <source>
        <strain evidence="2">CCTCC AB2015118</strain>
    </source>
</reference>
<evidence type="ECO:0000256" key="1">
    <source>
        <dbReference type="SAM" id="Coils"/>
    </source>
</evidence>
<keyword evidence="3" id="KW-1185">Reference proteome</keyword>
<dbReference type="RefSeq" id="WP_267267436.1">
    <property type="nucleotide sequence ID" value="NZ_JAOVZW010000030.1"/>
</dbReference>
<proteinExistence type="predicted"/>
<feature type="coiled-coil region" evidence="1">
    <location>
        <begin position="170"/>
        <end position="204"/>
    </location>
</feature>
<gene>
    <name evidence="2" type="ORF">OF897_20010</name>
</gene>
<sequence length="220" mass="25414">MKIELIPVIEITNYDNDILLPPNGPYWEYPDDWENYRIQTNVEAGFSKDLKSYSKGASFYRINEISDEDLLKLIQNKVIFEDDDETLGIEDLNSPFNGGFILKIDGIDIYFPQCCSDLGDIKEWDDLLIEDECNFYMGHPSPKVIITENTVTFDFLNSEIQENYAPPILQDQITVDKKELSDAIQEVKKELKTFAERLIRLNQSENLNIPNIENILVYGA</sequence>